<dbReference type="InterPro" id="IPR036291">
    <property type="entry name" value="NAD(P)-bd_dom_sf"/>
</dbReference>
<dbReference type="AlphaFoldDB" id="A0A849BN68"/>
<sequence length="290" mass="29928">MIIVTGATGQLGRASVEHLLERVPASEVGVSVRDPERAQDLADRGVRVRRGDFTDPSTLAAAFEGATQVLLVSGPAGAESHVAAVDAAVAAGARRVVYTSHMAAGATPAPLFAPAVGHAETERHLERSAVASTALRDGFHATSALPMLGRGVETGELRLPEGGPVCWTAQDDLGVAAAVALTEPERLSGTTPPLTGSELLDMDEVADVVAELTGRPLRRTTVSDESFLAERMAAGMPEAYARLALTFFTAGRRGDFAATDPALADLLGREPVRLRDVLAAQLGVAAPAGA</sequence>
<accession>A0A849BN68</accession>
<proteinExistence type="predicted"/>
<reference evidence="2 3" key="1">
    <citation type="submission" date="2020-05" db="EMBL/GenBank/DDBJ databases">
        <title>MicrobeNet Type strains.</title>
        <authorList>
            <person name="Nicholson A.C."/>
        </authorList>
    </citation>
    <scope>NUCLEOTIDE SEQUENCE [LARGE SCALE GENOMIC DNA]</scope>
    <source>
        <strain evidence="2 3">JCM 14547</strain>
    </source>
</reference>
<keyword evidence="3" id="KW-1185">Reference proteome</keyword>
<dbReference type="Gene3D" id="3.90.25.10">
    <property type="entry name" value="UDP-galactose 4-epimerase, domain 1"/>
    <property type="match status" value="1"/>
</dbReference>
<dbReference type="InterPro" id="IPR008030">
    <property type="entry name" value="NmrA-like"/>
</dbReference>
<protein>
    <submittedName>
        <fullName evidence="2">NAD(P)H-binding protein</fullName>
    </submittedName>
</protein>
<comment type="caution">
    <text evidence="2">The sequence shown here is derived from an EMBL/GenBank/DDBJ whole genome shotgun (WGS) entry which is preliminary data.</text>
</comment>
<dbReference type="EMBL" id="JABEMA010000045">
    <property type="protein sequence ID" value="NNH22487.1"/>
    <property type="molecule type" value="Genomic_DNA"/>
</dbReference>
<dbReference type="Proteomes" id="UP000555552">
    <property type="component" value="Unassembled WGS sequence"/>
</dbReference>
<dbReference type="Gene3D" id="3.40.50.720">
    <property type="entry name" value="NAD(P)-binding Rossmann-like Domain"/>
    <property type="match status" value="1"/>
</dbReference>
<name>A0A849BN68_9ACTN</name>
<organism evidence="2 3">
    <name type="scientific">Pseudokineococcus marinus</name>
    <dbReference type="NCBI Taxonomy" id="351215"/>
    <lineage>
        <taxon>Bacteria</taxon>
        <taxon>Bacillati</taxon>
        <taxon>Actinomycetota</taxon>
        <taxon>Actinomycetes</taxon>
        <taxon>Kineosporiales</taxon>
        <taxon>Kineosporiaceae</taxon>
        <taxon>Pseudokineococcus</taxon>
    </lineage>
</organism>
<dbReference type="Pfam" id="PF05368">
    <property type="entry name" value="NmrA"/>
    <property type="match status" value="1"/>
</dbReference>
<gene>
    <name evidence="2" type="ORF">HLB09_05150</name>
</gene>
<dbReference type="PANTHER" id="PTHR47129:SF1">
    <property type="entry name" value="NMRA-LIKE DOMAIN-CONTAINING PROTEIN"/>
    <property type="match status" value="1"/>
</dbReference>
<dbReference type="RefSeq" id="WP_171202334.1">
    <property type="nucleotide sequence ID" value="NZ_BAAANP010000002.1"/>
</dbReference>
<evidence type="ECO:0000313" key="2">
    <source>
        <dbReference type="EMBL" id="NNH22487.1"/>
    </source>
</evidence>
<evidence type="ECO:0000259" key="1">
    <source>
        <dbReference type="Pfam" id="PF05368"/>
    </source>
</evidence>
<evidence type="ECO:0000313" key="3">
    <source>
        <dbReference type="Proteomes" id="UP000555552"/>
    </source>
</evidence>
<dbReference type="PANTHER" id="PTHR47129">
    <property type="entry name" value="QUINONE OXIDOREDUCTASE 2"/>
    <property type="match status" value="1"/>
</dbReference>
<dbReference type="InterPro" id="IPR052718">
    <property type="entry name" value="NmrA-type_oxidoreductase"/>
</dbReference>
<feature type="domain" description="NmrA-like" evidence="1">
    <location>
        <begin position="2"/>
        <end position="250"/>
    </location>
</feature>
<dbReference type="SUPFAM" id="SSF51735">
    <property type="entry name" value="NAD(P)-binding Rossmann-fold domains"/>
    <property type="match status" value="1"/>
</dbReference>